<proteinExistence type="predicted"/>
<evidence type="ECO:0000313" key="2">
    <source>
        <dbReference type="EMBL" id="QDL39249.1"/>
    </source>
</evidence>
<reference evidence="2 3" key="1">
    <citation type="submission" date="2019-01" db="EMBL/GenBank/DDBJ databases">
        <title>Genomic insights into a novel species Rhodoferax sp.</title>
        <authorList>
            <person name="Jin L."/>
        </authorList>
    </citation>
    <scope>NUCLEOTIDE SEQUENCE [LARGE SCALE GENOMIC DNA]</scope>
    <source>
        <strain evidence="2 3">CHu59-6-5</strain>
    </source>
</reference>
<dbReference type="KEGG" id="rhf:EUB48_19485"/>
<organism evidence="2 3">
    <name type="scientific">Rhodoferax sediminis</name>
    <dbReference type="NCBI Taxonomy" id="2509614"/>
    <lineage>
        <taxon>Bacteria</taxon>
        <taxon>Pseudomonadati</taxon>
        <taxon>Pseudomonadota</taxon>
        <taxon>Betaproteobacteria</taxon>
        <taxon>Burkholderiales</taxon>
        <taxon>Comamonadaceae</taxon>
        <taxon>Rhodoferax</taxon>
    </lineage>
</organism>
<name>A0A515DFT7_9BURK</name>
<dbReference type="EMBL" id="CP035503">
    <property type="protein sequence ID" value="QDL39249.1"/>
    <property type="molecule type" value="Genomic_DNA"/>
</dbReference>
<dbReference type="RefSeq" id="WP_142820736.1">
    <property type="nucleotide sequence ID" value="NZ_CP035503.1"/>
</dbReference>
<dbReference type="PROSITE" id="PS51819">
    <property type="entry name" value="VOC"/>
    <property type="match status" value="1"/>
</dbReference>
<dbReference type="CDD" id="cd07247">
    <property type="entry name" value="SgaA_N_like"/>
    <property type="match status" value="1"/>
</dbReference>
<sequence length="125" mass="13647">MANQSPFIWHELVTFDQARSGTFFSQLFGWTLKKVDAGPFGIYTLFQRNGQDVAGMMNPTPDTPGKGPFWHFYIAVNDVEECAKQASLLGGSVVVPPHDVPDVGRICIVADPTGAIAHLMQPVKT</sequence>
<dbReference type="AlphaFoldDB" id="A0A515DFT7"/>
<dbReference type="InterPro" id="IPR029068">
    <property type="entry name" value="Glyas_Bleomycin-R_OHBP_Dase"/>
</dbReference>
<dbReference type="PANTHER" id="PTHR33993">
    <property type="entry name" value="GLYOXALASE-RELATED"/>
    <property type="match status" value="1"/>
</dbReference>
<dbReference type="Pfam" id="PF00903">
    <property type="entry name" value="Glyoxalase"/>
    <property type="match status" value="1"/>
</dbReference>
<evidence type="ECO:0000313" key="3">
    <source>
        <dbReference type="Proteomes" id="UP000316798"/>
    </source>
</evidence>
<protein>
    <submittedName>
        <fullName evidence="2">VOC family protein</fullName>
    </submittedName>
</protein>
<gene>
    <name evidence="2" type="ORF">EUB48_19485</name>
</gene>
<evidence type="ECO:0000259" key="1">
    <source>
        <dbReference type="PROSITE" id="PS51819"/>
    </source>
</evidence>
<dbReference type="OrthoDB" id="9792323at2"/>
<dbReference type="PANTHER" id="PTHR33993:SF14">
    <property type="entry name" value="GB|AAF24581.1"/>
    <property type="match status" value="1"/>
</dbReference>
<keyword evidence="3" id="KW-1185">Reference proteome</keyword>
<feature type="domain" description="VOC" evidence="1">
    <location>
        <begin position="6"/>
        <end position="122"/>
    </location>
</feature>
<dbReference type="InterPro" id="IPR037523">
    <property type="entry name" value="VOC_core"/>
</dbReference>
<dbReference type="Proteomes" id="UP000316798">
    <property type="component" value="Chromosome"/>
</dbReference>
<dbReference type="SUPFAM" id="SSF54593">
    <property type="entry name" value="Glyoxalase/Bleomycin resistance protein/Dihydroxybiphenyl dioxygenase"/>
    <property type="match status" value="1"/>
</dbReference>
<dbReference type="InterPro" id="IPR052164">
    <property type="entry name" value="Anthracycline_SecMetBiosynth"/>
</dbReference>
<dbReference type="InterPro" id="IPR004360">
    <property type="entry name" value="Glyas_Fos-R_dOase_dom"/>
</dbReference>
<accession>A0A515DFT7</accession>
<dbReference type="Gene3D" id="3.10.180.10">
    <property type="entry name" value="2,3-Dihydroxybiphenyl 1,2-Dioxygenase, domain 1"/>
    <property type="match status" value="1"/>
</dbReference>